<evidence type="ECO:0000256" key="2">
    <source>
        <dbReference type="ARBA" id="ARBA00005983"/>
    </source>
</evidence>
<dbReference type="PANTHER" id="PTHR12358:SF54">
    <property type="entry name" value="SPHINGOSINE KINASE RELATED PROTEIN"/>
    <property type="match status" value="1"/>
</dbReference>
<protein>
    <submittedName>
        <fullName evidence="10">YegS/Rv2252/BmrU family lipid kinase</fullName>
    </submittedName>
</protein>
<dbReference type="EMBL" id="VUNC01000002">
    <property type="protein sequence ID" value="MST72173.1"/>
    <property type="molecule type" value="Genomic_DNA"/>
</dbReference>
<dbReference type="Gene3D" id="2.60.200.40">
    <property type="match status" value="1"/>
</dbReference>
<proteinExistence type="inferred from homology"/>
<keyword evidence="7" id="KW-0594">Phospholipid biosynthesis</keyword>
<dbReference type="InterPro" id="IPR045540">
    <property type="entry name" value="YegS/DAGK_C"/>
</dbReference>
<evidence type="ECO:0000313" key="10">
    <source>
        <dbReference type="EMBL" id="MST72173.1"/>
    </source>
</evidence>
<dbReference type="InterPro" id="IPR016064">
    <property type="entry name" value="NAD/diacylglycerol_kinase_sf"/>
</dbReference>
<evidence type="ECO:0000256" key="1">
    <source>
        <dbReference type="ARBA" id="ARBA00001946"/>
    </source>
</evidence>
<comment type="similarity">
    <text evidence="2">Belongs to the diacylglycerol/lipid kinase family.</text>
</comment>
<dbReference type="InterPro" id="IPR050187">
    <property type="entry name" value="Lipid_Phosphate_FormReg"/>
</dbReference>
<evidence type="ECO:0000256" key="5">
    <source>
        <dbReference type="ARBA" id="ARBA00022777"/>
    </source>
</evidence>
<keyword evidence="7" id="KW-0443">Lipid metabolism</keyword>
<dbReference type="InterPro" id="IPR017438">
    <property type="entry name" value="ATP-NAD_kinase_N"/>
</dbReference>
<keyword evidence="8" id="KW-1208">Phospholipid metabolism</keyword>
<dbReference type="Proteomes" id="UP000469325">
    <property type="component" value="Unassembled WGS sequence"/>
</dbReference>
<evidence type="ECO:0000256" key="6">
    <source>
        <dbReference type="ARBA" id="ARBA00022840"/>
    </source>
</evidence>
<dbReference type="SMART" id="SM00046">
    <property type="entry name" value="DAGKc"/>
    <property type="match status" value="1"/>
</dbReference>
<dbReference type="InterPro" id="IPR001206">
    <property type="entry name" value="Diacylglycerol_kinase_cat_dom"/>
</dbReference>
<dbReference type="InterPro" id="IPR005218">
    <property type="entry name" value="Diacylglycerol/lipid_kinase"/>
</dbReference>
<gene>
    <name evidence="10" type="ORF">FYJ68_03475</name>
</gene>
<evidence type="ECO:0000256" key="4">
    <source>
        <dbReference type="ARBA" id="ARBA00022741"/>
    </source>
</evidence>
<feature type="domain" description="DAGKc" evidence="9">
    <location>
        <begin position="4"/>
        <end position="140"/>
    </location>
</feature>
<dbReference type="PANTHER" id="PTHR12358">
    <property type="entry name" value="SPHINGOSINE KINASE"/>
    <property type="match status" value="1"/>
</dbReference>
<dbReference type="GO" id="GO:0016301">
    <property type="term" value="F:kinase activity"/>
    <property type="evidence" value="ECO:0007669"/>
    <property type="project" value="UniProtKB-KW"/>
</dbReference>
<reference evidence="10 11" key="1">
    <citation type="submission" date="2019-08" db="EMBL/GenBank/DDBJ databases">
        <title>In-depth cultivation of the pig gut microbiome towards novel bacterial diversity and tailored functional studies.</title>
        <authorList>
            <person name="Wylensek D."/>
            <person name="Hitch T.C.A."/>
            <person name="Clavel T."/>
        </authorList>
    </citation>
    <scope>NUCLEOTIDE SEQUENCE [LARGE SCALE GENOMIC DNA]</scope>
    <source>
        <strain evidence="10 11">CA-Schmier-601-WT-1</strain>
    </source>
</reference>
<evidence type="ECO:0000256" key="7">
    <source>
        <dbReference type="ARBA" id="ARBA00023209"/>
    </source>
</evidence>
<keyword evidence="5 10" id="KW-0418">Kinase</keyword>
<keyword evidence="11" id="KW-1185">Reference proteome</keyword>
<comment type="caution">
    <text evidence="10">The sequence shown here is derived from an EMBL/GenBank/DDBJ whole genome shotgun (WGS) entry which is preliminary data.</text>
</comment>
<keyword evidence="7" id="KW-0444">Lipid biosynthesis</keyword>
<keyword evidence="3" id="KW-0808">Transferase</keyword>
<evidence type="ECO:0000256" key="3">
    <source>
        <dbReference type="ARBA" id="ARBA00022679"/>
    </source>
</evidence>
<dbReference type="PROSITE" id="PS50146">
    <property type="entry name" value="DAGK"/>
    <property type="match status" value="1"/>
</dbReference>
<dbReference type="GO" id="GO:0005524">
    <property type="term" value="F:ATP binding"/>
    <property type="evidence" value="ECO:0007669"/>
    <property type="project" value="UniProtKB-KW"/>
</dbReference>
<evidence type="ECO:0000256" key="8">
    <source>
        <dbReference type="ARBA" id="ARBA00023264"/>
    </source>
</evidence>
<accession>A0A6N7XCW5</accession>
<name>A0A6N7XCW5_9ACTN</name>
<dbReference type="Pfam" id="PF19279">
    <property type="entry name" value="YegS_C"/>
    <property type="match status" value="1"/>
</dbReference>
<organism evidence="10 11">
    <name type="scientific">Olsenella porci</name>
    <dbReference type="NCBI Taxonomy" id="2652279"/>
    <lineage>
        <taxon>Bacteria</taxon>
        <taxon>Bacillati</taxon>
        <taxon>Actinomycetota</taxon>
        <taxon>Coriobacteriia</taxon>
        <taxon>Coriobacteriales</taxon>
        <taxon>Atopobiaceae</taxon>
        <taxon>Olsenella</taxon>
    </lineage>
</organism>
<keyword evidence="4" id="KW-0547">Nucleotide-binding</keyword>
<dbReference type="Pfam" id="PF00781">
    <property type="entry name" value="DAGK_cat"/>
    <property type="match status" value="1"/>
</dbReference>
<dbReference type="NCBIfam" id="TIGR00147">
    <property type="entry name" value="YegS/Rv2252/BmrU family lipid kinase"/>
    <property type="match status" value="1"/>
</dbReference>
<evidence type="ECO:0000259" key="9">
    <source>
        <dbReference type="PROSITE" id="PS50146"/>
    </source>
</evidence>
<comment type="cofactor">
    <cofactor evidence="1">
        <name>Mg(2+)</name>
        <dbReference type="ChEBI" id="CHEBI:18420"/>
    </cofactor>
</comment>
<evidence type="ECO:0000313" key="11">
    <source>
        <dbReference type="Proteomes" id="UP000469325"/>
    </source>
</evidence>
<sequence length="319" mass="33400">MPHTSLGRTLAIANPASHSGRGAGAADELEGIFASDPSLAGAFELRRTSGPGDAASIASSAGDFDTLLVMGGDGVINEAVNGLMHLPRENRPTLAVIPMGSGNDFARTLGLALNRPKDALSQLFLGERRAIGLGLVTSDAGESRHFAQTLSFGLDAAIALDTTDRRAAQTSQEGPALFATSGLKVFSSGGKCFPARASFDGGAPMPLRVMVFAVQNGPTYGGGFRICPDACPADPTLCVCHNVLQPRLPHTLALFALARFGLHTRSKVLRTVKASSLDIRFEEEEPPCQADGERVHGTSFHVESVPNALDVIVPTGCRW</sequence>
<dbReference type="GO" id="GO:0008654">
    <property type="term" value="P:phospholipid biosynthetic process"/>
    <property type="evidence" value="ECO:0007669"/>
    <property type="project" value="UniProtKB-KW"/>
</dbReference>
<dbReference type="RefSeq" id="WP_154434006.1">
    <property type="nucleotide sequence ID" value="NZ_VUNC01000002.1"/>
</dbReference>
<dbReference type="SUPFAM" id="SSF111331">
    <property type="entry name" value="NAD kinase/diacylglycerol kinase-like"/>
    <property type="match status" value="1"/>
</dbReference>
<dbReference type="AlphaFoldDB" id="A0A6N7XCW5"/>
<keyword evidence="6" id="KW-0067">ATP-binding</keyword>
<dbReference type="Gene3D" id="3.40.50.10330">
    <property type="entry name" value="Probable inorganic polyphosphate/atp-NAD kinase, domain 1"/>
    <property type="match status" value="1"/>
</dbReference>